<evidence type="ECO:0000313" key="1">
    <source>
        <dbReference type="EMBL" id="EGK56669.1"/>
    </source>
</evidence>
<gene>
    <name evidence="1" type="ORF">HMPREF9081_2570</name>
</gene>
<reference evidence="1 2" key="1">
    <citation type="submission" date="2011-04" db="EMBL/GenBank/DDBJ databases">
        <authorList>
            <person name="Muzny D."/>
            <person name="Qin X."/>
            <person name="Deng J."/>
            <person name="Jiang H."/>
            <person name="Liu Y."/>
            <person name="Qu J."/>
            <person name="Song X.-Z."/>
            <person name="Zhang L."/>
            <person name="Thornton R."/>
            <person name="Coyle M."/>
            <person name="Francisco L."/>
            <person name="Jackson L."/>
            <person name="Javaid M."/>
            <person name="Korchina V."/>
            <person name="Kovar C."/>
            <person name="Mata R."/>
            <person name="Mathew T."/>
            <person name="Ngo R."/>
            <person name="Nguyen L."/>
            <person name="Nguyen N."/>
            <person name="Okwuonu G."/>
            <person name="Ongeri F."/>
            <person name="Pham C."/>
            <person name="Simmons D."/>
            <person name="Wilczek-Boney K."/>
            <person name="Hale W."/>
            <person name="Jakkamsetti A."/>
            <person name="Pham P."/>
            <person name="Ruth R."/>
            <person name="San Lucas F."/>
            <person name="Warren J."/>
            <person name="Zhang J."/>
            <person name="Zhao Z."/>
            <person name="Zhou C."/>
            <person name="Zhu D."/>
            <person name="Lee S."/>
            <person name="Bess C."/>
            <person name="Blankenburg K."/>
            <person name="Forbes L."/>
            <person name="Fu Q."/>
            <person name="Gubbala S."/>
            <person name="Hirani K."/>
            <person name="Jayaseelan J.C."/>
            <person name="Lara F."/>
            <person name="Munidasa M."/>
            <person name="Palculict T."/>
            <person name="Patil S."/>
            <person name="Pu L.-L."/>
            <person name="Saada N."/>
            <person name="Tang L."/>
            <person name="Weissenberger G."/>
            <person name="Zhu Y."/>
            <person name="Hemphill L."/>
            <person name="Shang Y."/>
            <person name="Youmans B."/>
            <person name="Ayvaz T."/>
            <person name="Ross M."/>
            <person name="Santibanez J."/>
            <person name="Aqrawi P."/>
            <person name="Gross S."/>
            <person name="Joshi V."/>
            <person name="Fowler G."/>
            <person name="Nazareth L."/>
            <person name="Reid J."/>
            <person name="Worley K."/>
            <person name="Petrosino J."/>
            <person name="Highlander S."/>
            <person name="Gibbs R."/>
        </authorList>
    </citation>
    <scope>NUCLEOTIDE SEQUENCE [LARGE SCALE GENOMIC DNA]</scope>
    <source>
        <strain evidence="1 2">DSM 2778</strain>
    </source>
</reference>
<dbReference type="AlphaFoldDB" id="F5RQP8"/>
<comment type="caution">
    <text evidence="1">The sequence shown here is derived from an EMBL/GenBank/DDBJ whole genome shotgun (WGS) entry which is preliminary data.</text>
</comment>
<dbReference type="HOGENOM" id="CLU_2599616_0_0_9"/>
<dbReference type="Proteomes" id="UP000004067">
    <property type="component" value="Unassembled WGS sequence"/>
</dbReference>
<protein>
    <submittedName>
        <fullName evidence="1">Uncharacterized protein</fullName>
    </submittedName>
</protein>
<proteinExistence type="predicted"/>
<accession>F5RQP8</accession>
<organism evidence="1 2">
    <name type="scientific">Centipeda periodontii DSM 2778</name>
    <dbReference type="NCBI Taxonomy" id="888060"/>
    <lineage>
        <taxon>Bacteria</taxon>
        <taxon>Bacillati</taxon>
        <taxon>Bacillota</taxon>
        <taxon>Negativicutes</taxon>
        <taxon>Selenomonadales</taxon>
        <taxon>Selenomonadaceae</taxon>
        <taxon>Centipeda</taxon>
    </lineage>
</organism>
<evidence type="ECO:0000313" key="2">
    <source>
        <dbReference type="Proteomes" id="UP000004067"/>
    </source>
</evidence>
<sequence>MQKTQKEAFHQSGGGECFTAKCDEEAFDRCPILVGDLVAILIGLATNNTYFLIQHELVGSIGVLYLPNFVRVAKDTFAV</sequence>
<name>F5RQP8_9FIRM</name>
<dbReference type="EMBL" id="AFHQ01000063">
    <property type="protein sequence ID" value="EGK56669.1"/>
    <property type="molecule type" value="Genomic_DNA"/>
</dbReference>
<keyword evidence="2" id="KW-1185">Reference proteome</keyword>